<evidence type="ECO:0000313" key="1">
    <source>
        <dbReference type="EMBL" id="GAA0161827.1"/>
    </source>
</evidence>
<sequence length="382" mass="43556">MLDSDVNKQSESVMLSCKAEESDLPKLEWKIIGAPELFDEIPNGEVHHYPIVDMVVYDEYDDDHNLVLREVSLNLDYICSKQLDNYSCDAPMMICRSMGIDFSQPGGEHFYATQVFDELPESDDIHHPVVEQILNGDNRLCDNYMVDVNSDNVMEAKEFMLNVRWDQLFDPGIIVNFFEVFVGIGKDQMDYYVSESEIEMLKDSAVDYASKSFEIQSRASRQLAGIQLQAIECVGCLMVHKSKRLEEFGWSEQNFSGTQPDGIEEESPGSIYVSLSSYFRRTKVLTSNETKVMLNSVSIFEIGNMLQFVNAVATKNGVEIENELGCSLVQYLNFIEVWKLTKYLISKSIRETYHNLKSEVIIPIVHFSNGEDIGGIKRIFPL</sequence>
<dbReference type="AlphaFoldDB" id="A0AAV3QCK0"/>
<comment type="caution">
    <text evidence="1">The sequence shown here is derived from an EMBL/GenBank/DDBJ whole genome shotgun (WGS) entry which is preliminary data.</text>
</comment>
<proteinExistence type="predicted"/>
<dbReference type="Proteomes" id="UP001454036">
    <property type="component" value="Unassembled WGS sequence"/>
</dbReference>
<gene>
    <name evidence="1" type="ORF">LIER_39304</name>
</gene>
<protein>
    <submittedName>
        <fullName evidence="1">Uncharacterized protein</fullName>
    </submittedName>
</protein>
<keyword evidence="2" id="KW-1185">Reference proteome</keyword>
<organism evidence="1 2">
    <name type="scientific">Lithospermum erythrorhizon</name>
    <name type="common">Purple gromwell</name>
    <name type="synonym">Lithospermum officinale var. erythrorhizon</name>
    <dbReference type="NCBI Taxonomy" id="34254"/>
    <lineage>
        <taxon>Eukaryota</taxon>
        <taxon>Viridiplantae</taxon>
        <taxon>Streptophyta</taxon>
        <taxon>Embryophyta</taxon>
        <taxon>Tracheophyta</taxon>
        <taxon>Spermatophyta</taxon>
        <taxon>Magnoliopsida</taxon>
        <taxon>eudicotyledons</taxon>
        <taxon>Gunneridae</taxon>
        <taxon>Pentapetalae</taxon>
        <taxon>asterids</taxon>
        <taxon>lamiids</taxon>
        <taxon>Boraginales</taxon>
        <taxon>Boraginaceae</taxon>
        <taxon>Boraginoideae</taxon>
        <taxon>Lithospermeae</taxon>
        <taxon>Lithospermum</taxon>
    </lineage>
</organism>
<name>A0AAV3QCK0_LITER</name>
<reference evidence="1 2" key="1">
    <citation type="submission" date="2024-01" db="EMBL/GenBank/DDBJ databases">
        <title>The complete chloroplast genome sequence of Lithospermum erythrorhizon: insights into the phylogenetic relationship among Boraginaceae species and the maternal lineages of purple gromwells.</title>
        <authorList>
            <person name="Okada T."/>
            <person name="Watanabe K."/>
        </authorList>
    </citation>
    <scope>NUCLEOTIDE SEQUENCE [LARGE SCALE GENOMIC DNA]</scope>
</reference>
<accession>A0AAV3QCK0</accession>
<dbReference type="EMBL" id="BAABME010020918">
    <property type="protein sequence ID" value="GAA0161827.1"/>
    <property type="molecule type" value="Genomic_DNA"/>
</dbReference>
<evidence type="ECO:0000313" key="2">
    <source>
        <dbReference type="Proteomes" id="UP001454036"/>
    </source>
</evidence>